<evidence type="ECO:0000256" key="5">
    <source>
        <dbReference type="ARBA" id="ARBA00022777"/>
    </source>
</evidence>
<proteinExistence type="predicted"/>
<feature type="binding site" evidence="9">
    <location>
        <position position="42"/>
    </location>
    <ligand>
        <name>ATP</name>
        <dbReference type="ChEBI" id="CHEBI:30616"/>
    </ligand>
</feature>
<dbReference type="SMART" id="SM00740">
    <property type="entry name" value="PASTA"/>
    <property type="match status" value="3"/>
</dbReference>
<organism evidence="14 15">
    <name type="scientific">Candidatus Avoscillospira stercoripullorum</name>
    <dbReference type="NCBI Taxonomy" id="2840709"/>
    <lineage>
        <taxon>Bacteria</taxon>
        <taxon>Bacillati</taxon>
        <taxon>Bacillota</taxon>
        <taxon>Clostridia</taxon>
        <taxon>Eubacteriales</taxon>
        <taxon>Oscillospiraceae</taxon>
        <taxon>Oscillospiraceae incertae sedis</taxon>
        <taxon>Candidatus Avoscillospira</taxon>
    </lineage>
</organism>
<dbReference type="Gene3D" id="3.30.200.20">
    <property type="entry name" value="Phosphorylase Kinase, domain 1"/>
    <property type="match status" value="1"/>
</dbReference>
<dbReference type="InterPro" id="IPR011009">
    <property type="entry name" value="Kinase-like_dom_sf"/>
</dbReference>
<keyword evidence="6 9" id="KW-0067">ATP-binding</keyword>
<sequence>MENYIGRLLDHRYEILEVIGTGGMAVVYKARCHRLNRLVAIKILKDELSEDAEFRRRFHAESQAVAMLSHPNIVNVYDVSHSDNVDYIVMELIDGITLKQYMEQKGVLNWREALHFATQIAKALEHAHSRGIIHRDIKPHNIMILKDGSVKVADFGIARVSSAQSTLTREALGSVHYISPEQAKGGRIDFRSDLYSLGVVMYEMLTGHPPYDGETPVSVAIQHINAKAIPPRVLNPQIPEGLEQITMHAMAANLDERYESATEMLRDLDEFRKNPSTTFRFGDEPPQTHAPERTTARTAAERAVRSKSADAGRPRQPQAKHGRSNAAALIAGFIVIALALAGIGYFLYSFFFGDLFAQTEDVQVPSFLNMLLEDIDNNDYPNFQIQVKEWVTDDTVEQGRVVSQDPAPDRMVKSGSTISLTISSGPSTDTMRDVLNYSLENAKTVLDNLALDLVINVVEESSDLAAGTVIRTDPVYKAPLTAGQTVTLYVSSGPAITLVPVPELLGLTQEKAVEKLDELGLLYEITEVPHEEAEGTVVYQSIKQGEEVKVGTTVNIQVSKGMEEDEDEEDDPNEEDQNPNDTSGLPQERLIYLDLPQQLEHEVVVTVKLDDVTMDEFPVDPETLNDQHQVPIALTSVGIHRVDVYLDGAIYYTFYYDFDTGEVVPEEAIQTDGEADADGEG</sequence>
<reference evidence="14" key="1">
    <citation type="submission" date="2020-10" db="EMBL/GenBank/DDBJ databases">
        <authorList>
            <person name="Gilroy R."/>
        </authorList>
    </citation>
    <scope>NUCLEOTIDE SEQUENCE</scope>
    <source>
        <strain evidence="14">ChiHjej9B8-7071</strain>
    </source>
</reference>
<dbReference type="CDD" id="cd06577">
    <property type="entry name" value="PASTA_pknB"/>
    <property type="match status" value="3"/>
</dbReference>
<dbReference type="Proteomes" id="UP000824258">
    <property type="component" value="Unassembled WGS sequence"/>
</dbReference>
<keyword evidence="11" id="KW-1133">Transmembrane helix</keyword>
<gene>
    <name evidence="14" type="primary">pknB</name>
    <name evidence="14" type="ORF">IAA70_03450</name>
</gene>
<dbReference type="PANTHER" id="PTHR43289:SF34">
    <property type="entry name" value="SERINE_THREONINE-PROTEIN KINASE YBDM-RELATED"/>
    <property type="match status" value="1"/>
</dbReference>
<dbReference type="PROSITE" id="PS00107">
    <property type="entry name" value="PROTEIN_KINASE_ATP"/>
    <property type="match status" value="1"/>
</dbReference>
<dbReference type="Pfam" id="PF00069">
    <property type="entry name" value="Pkinase"/>
    <property type="match status" value="1"/>
</dbReference>
<dbReference type="PANTHER" id="PTHR43289">
    <property type="entry name" value="MITOGEN-ACTIVATED PROTEIN KINASE KINASE KINASE 20-RELATED"/>
    <property type="match status" value="1"/>
</dbReference>
<dbReference type="InterPro" id="IPR008271">
    <property type="entry name" value="Ser/Thr_kinase_AS"/>
</dbReference>
<comment type="catalytic activity">
    <reaction evidence="8">
        <text>L-seryl-[protein] + ATP = O-phospho-L-seryl-[protein] + ADP + H(+)</text>
        <dbReference type="Rhea" id="RHEA:17989"/>
        <dbReference type="Rhea" id="RHEA-COMP:9863"/>
        <dbReference type="Rhea" id="RHEA-COMP:11604"/>
        <dbReference type="ChEBI" id="CHEBI:15378"/>
        <dbReference type="ChEBI" id="CHEBI:29999"/>
        <dbReference type="ChEBI" id="CHEBI:30616"/>
        <dbReference type="ChEBI" id="CHEBI:83421"/>
        <dbReference type="ChEBI" id="CHEBI:456216"/>
        <dbReference type="EC" id="2.7.11.1"/>
    </reaction>
</comment>
<feature type="domain" description="Protein kinase" evidence="12">
    <location>
        <begin position="13"/>
        <end position="272"/>
    </location>
</feature>
<feature type="domain" description="PASTA" evidence="13">
    <location>
        <begin position="425"/>
        <end position="492"/>
    </location>
</feature>
<dbReference type="FunFam" id="1.10.510.10:FF:000021">
    <property type="entry name" value="Serine/threonine protein kinase"/>
    <property type="match status" value="1"/>
</dbReference>
<evidence type="ECO:0000256" key="7">
    <source>
        <dbReference type="ARBA" id="ARBA00047899"/>
    </source>
</evidence>
<keyword evidence="5 14" id="KW-0418">Kinase</keyword>
<accession>A0A9D1D7A8</accession>
<dbReference type="GO" id="GO:0005524">
    <property type="term" value="F:ATP binding"/>
    <property type="evidence" value="ECO:0007669"/>
    <property type="project" value="UniProtKB-UniRule"/>
</dbReference>
<evidence type="ECO:0000256" key="6">
    <source>
        <dbReference type="ARBA" id="ARBA00022840"/>
    </source>
</evidence>
<dbReference type="NCBIfam" id="NF033483">
    <property type="entry name" value="PknB_PASTA_kin"/>
    <property type="match status" value="1"/>
</dbReference>
<evidence type="ECO:0000256" key="2">
    <source>
        <dbReference type="ARBA" id="ARBA00022527"/>
    </source>
</evidence>
<protein>
    <recommendedName>
        <fullName evidence="1">non-specific serine/threonine protein kinase</fullName>
        <ecNumber evidence="1">2.7.11.1</ecNumber>
    </recommendedName>
</protein>
<dbReference type="SUPFAM" id="SSF56112">
    <property type="entry name" value="Protein kinase-like (PK-like)"/>
    <property type="match status" value="1"/>
</dbReference>
<keyword evidence="11" id="KW-0472">Membrane</keyword>
<comment type="catalytic activity">
    <reaction evidence="7">
        <text>L-threonyl-[protein] + ATP = O-phospho-L-threonyl-[protein] + ADP + H(+)</text>
        <dbReference type="Rhea" id="RHEA:46608"/>
        <dbReference type="Rhea" id="RHEA-COMP:11060"/>
        <dbReference type="Rhea" id="RHEA-COMP:11605"/>
        <dbReference type="ChEBI" id="CHEBI:15378"/>
        <dbReference type="ChEBI" id="CHEBI:30013"/>
        <dbReference type="ChEBI" id="CHEBI:30616"/>
        <dbReference type="ChEBI" id="CHEBI:61977"/>
        <dbReference type="ChEBI" id="CHEBI:456216"/>
        <dbReference type="EC" id="2.7.11.1"/>
    </reaction>
</comment>
<evidence type="ECO:0000313" key="14">
    <source>
        <dbReference type="EMBL" id="HIR09443.1"/>
    </source>
</evidence>
<evidence type="ECO:0000256" key="1">
    <source>
        <dbReference type="ARBA" id="ARBA00012513"/>
    </source>
</evidence>
<evidence type="ECO:0000256" key="11">
    <source>
        <dbReference type="SAM" id="Phobius"/>
    </source>
</evidence>
<feature type="compositionally biased region" description="Basic and acidic residues" evidence="10">
    <location>
        <begin position="290"/>
        <end position="313"/>
    </location>
</feature>
<evidence type="ECO:0000256" key="8">
    <source>
        <dbReference type="ARBA" id="ARBA00048679"/>
    </source>
</evidence>
<evidence type="ECO:0000256" key="3">
    <source>
        <dbReference type="ARBA" id="ARBA00022679"/>
    </source>
</evidence>
<feature type="domain" description="PASTA" evidence="13">
    <location>
        <begin position="493"/>
        <end position="560"/>
    </location>
</feature>
<keyword evidence="2" id="KW-0723">Serine/threonine-protein kinase</keyword>
<dbReference type="InterPro" id="IPR005543">
    <property type="entry name" value="PASTA_dom"/>
</dbReference>
<dbReference type="EC" id="2.7.11.1" evidence="1"/>
<dbReference type="Gene3D" id="1.10.510.10">
    <property type="entry name" value="Transferase(Phosphotransferase) domain 1"/>
    <property type="match status" value="1"/>
</dbReference>
<dbReference type="CDD" id="cd14014">
    <property type="entry name" value="STKc_PknB_like"/>
    <property type="match status" value="1"/>
</dbReference>
<dbReference type="GO" id="GO:0004674">
    <property type="term" value="F:protein serine/threonine kinase activity"/>
    <property type="evidence" value="ECO:0007669"/>
    <property type="project" value="UniProtKB-KW"/>
</dbReference>
<dbReference type="AlphaFoldDB" id="A0A9D1D7A8"/>
<dbReference type="PROSITE" id="PS50011">
    <property type="entry name" value="PROTEIN_KINASE_DOM"/>
    <property type="match status" value="1"/>
</dbReference>
<reference evidence="14" key="2">
    <citation type="journal article" date="2021" name="PeerJ">
        <title>Extensive microbial diversity within the chicken gut microbiome revealed by metagenomics and culture.</title>
        <authorList>
            <person name="Gilroy R."/>
            <person name="Ravi A."/>
            <person name="Getino M."/>
            <person name="Pursley I."/>
            <person name="Horton D.L."/>
            <person name="Alikhan N.F."/>
            <person name="Baker D."/>
            <person name="Gharbi K."/>
            <person name="Hall N."/>
            <person name="Watson M."/>
            <person name="Adriaenssens E.M."/>
            <person name="Foster-Nyarko E."/>
            <person name="Jarju S."/>
            <person name="Secka A."/>
            <person name="Antonio M."/>
            <person name="Oren A."/>
            <person name="Chaudhuri R.R."/>
            <person name="La Ragione R."/>
            <person name="Hildebrand F."/>
            <person name="Pallen M.J."/>
        </authorList>
    </citation>
    <scope>NUCLEOTIDE SEQUENCE</scope>
    <source>
        <strain evidence="14">ChiHjej9B8-7071</strain>
    </source>
</reference>
<feature type="compositionally biased region" description="Acidic residues" evidence="10">
    <location>
        <begin position="563"/>
        <end position="578"/>
    </location>
</feature>
<dbReference type="InterPro" id="IPR017441">
    <property type="entry name" value="Protein_kinase_ATP_BS"/>
</dbReference>
<keyword evidence="11" id="KW-0812">Transmembrane</keyword>
<evidence type="ECO:0000313" key="15">
    <source>
        <dbReference type="Proteomes" id="UP000824258"/>
    </source>
</evidence>
<dbReference type="PROSITE" id="PS00108">
    <property type="entry name" value="PROTEIN_KINASE_ST"/>
    <property type="match status" value="1"/>
</dbReference>
<dbReference type="Gene3D" id="3.30.10.20">
    <property type="match status" value="3"/>
</dbReference>
<dbReference type="FunFam" id="3.30.200.20:FF:000035">
    <property type="entry name" value="Serine/threonine protein kinase Stk1"/>
    <property type="match status" value="1"/>
</dbReference>
<feature type="transmembrane region" description="Helical" evidence="11">
    <location>
        <begin position="326"/>
        <end position="348"/>
    </location>
</feature>
<name>A0A9D1D7A8_9FIRM</name>
<dbReference type="PROSITE" id="PS51178">
    <property type="entry name" value="PASTA"/>
    <property type="match status" value="3"/>
</dbReference>
<evidence type="ECO:0000259" key="13">
    <source>
        <dbReference type="PROSITE" id="PS51178"/>
    </source>
</evidence>
<evidence type="ECO:0000256" key="4">
    <source>
        <dbReference type="ARBA" id="ARBA00022741"/>
    </source>
</evidence>
<evidence type="ECO:0000256" key="10">
    <source>
        <dbReference type="SAM" id="MobiDB-lite"/>
    </source>
</evidence>
<feature type="domain" description="PASTA" evidence="13">
    <location>
        <begin position="358"/>
        <end position="424"/>
    </location>
</feature>
<dbReference type="Pfam" id="PF03793">
    <property type="entry name" value="PASTA"/>
    <property type="match status" value="3"/>
</dbReference>
<evidence type="ECO:0000259" key="12">
    <source>
        <dbReference type="PROSITE" id="PS50011"/>
    </source>
</evidence>
<evidence type="ECO:0000256" key="9">
    <source>
        <dbReference type="PROSITE-ProRule" id="PRU10141"/>
    </source>
</evidence>
<dbReference type="InterPro" id="IPR000719">
    <property type="entry name" value="Prot_kinase_dom"/>
</dbReference>
<keyword evidence="4 9" id="KW-0547">Nucleotide-binding</keyword>
<feature type="region of interest" description="Disordered" evidence="10">
    <location>
        <begin position="275"/>
        <end position="322"/>
    </location>
</feature>
<feature type="region of interest" description="Disordered" evidence="10">
    <location>
        <begin position="560"/>
        <end position="585"/>
    </location>
</feature>
<dbReference type="SMART" id="SM00220">
    <property type="entry name" value="S_TKc"/>
    <property type="match status" value="1"/>
</dbReference>
<keyword evidence="3" id="KW-0808">Transferase</keyword>
<comment type="caution">
    <text evidence="14">The sequence shown here is derived from an EMBL/GenBank/DDBJ whole genome shotgun (WGS) entry which is preliminary data.</text>
</comment>
<dbReference type="EMBL" id="DVGD01000099">
    <property type="protein sequence ID" value="HIR09443.1"/>
    <property type="molecule type" value="Genomic_DNA"/>
</dbReference>